<dbReference type="InterPro" id="IPR005829">
    <property type="entry name" value="Sugar_transporter_CS"/>
</dbReference>
<comment type="subcellular location">
    <subcellularLocation>
        <location evidence="1">Cell membrane</location>
        <topology evidence="1">Multi-pass membrane protein</topology>
    </subcellularLocation>
</comment>
<dbReference type="PROSITE" id="PS00216">
    <property type="entry name" value="SUGAR_TRANSPORT_1"/>
    <property type="match status" value="1"/>
</dbReference>
<organism evidence="10 11">
    <name type="scientific">Danaus chrysippus</name>
    <name type="common">African queen</name>
    <dbReference type="NCBI Taxonomy" id="151541"/>
    <lineage>
        <taxon>Eukaryota</taxon>
        <taxon>Metazoa</taxon>
        <taxon>Ecdysozoa</taxon>
        <taxon>Arthropoda</taxon>
        <taxon>Hexapoda</taxon>
        <taxon>Insecta</taxon>
        <taxon>Pterygota</taxon>
        <taxon>Neoptera</taxon>
        <taxon>Endopterygota</taxon>
        <taxon>Lepidoptera</taxon>
        <taxon>Glossata</taxon>
        <taxon>Ditrysia</taxon>
        <taxon>Papilionoidea</taxon>
        <taxon>Nymphalidae</taxon>
        <taxon>Danainae</taxon>
        <taxon>Danaini</taxon>
        <taxon>Danaina</taxon>
        <taxon>Danaus</taxon>
        <taxon>Anosia</taxon>
    </lineage>
</organism>
<feature type="transmembrane region" description="Helical" evidence="8">
    <location>
        <begin position="143"/>
        <end position="166"/>
    </location>
</feature>
<feature type="transmembrane region" description="Helical" evidence="8">
    <location>
        <begin position="91"/>
        <end position="112"/>
    </location>
</feature>
<evidence type="ECO:0000256" key="5">
    <source>
        <dbReference type="ARBA" id="ARBA00022692"/>
    </source>
</evidence>
<dbReference type="EMBL" id="CAKASE010000062">
    <property type="protein sequence ID" value="CAG9569143.1"/>
    <property type="molecule type" value="Genomic_DNA"/>
</dbReference>
<evidence type="ECO:0000256" key="2">
    <source>
        <dbReference type="ARBA" id="ARBA00022448"/>
    </source>
</evidence>
<keyword evidence="11" id="KW-1185">Reference proteome</keyword>
<proteinExistence type="predicted"/>
<feature type="transmembrane region" description="Helical" evidence="8">
    <location>
        <begin position="321"/>
        <end position="341"/>
    </location>
</feature>
<sequence length="500" mass="55122">MIALRSINIHTSFANMVQIDANILGMVTKIMQYFRPILSIRSPAKKFAKKHVNLGSLTTGMSMYWSSPMIVKLSNGTDIPLPQPITEKEGSWIVSAGYLAAIATNFLGGLLIDKIGRKYCIILVTIPRLFASVWTIFANEVWMLILCRAVMVLTDCYMFVAIPVYVSEIASKDHRGPLGTFLHISSCTGIVITLGVGPFLSYTVFNAILAGVIVITALPLPFLPDSPFYLYTKGRIDDSLTVLSKIRASDDIIKQEIEDYKSAKRVQINTLALFKDKIFLKSLSLGILICAGSNAIGYNAVSFYLQTILDSTKTSVQSEHASVVIGCIQLFAALCTSFFNNTFGRRPILIYTLAGLFLGMIGLGTFFELTSKENYIVTGFLNYLPIISLIVCTYCFNVGIGCLIFVVTAELFDGAARAIGVSICILVSLLIVFLTTNYFAEMAVKLGPSNTYWFFSAMCALVGTLIYFFIPETKGKTFSEIQIALGRKNNETEDKERQMS</sequence>
<feature type="transmembrane region" description="Helical" evidence="8">
    <location>
        <begin position="348"/>
        <end position="366"/>
    </location>
</feature>
<dbReference type="SUPFAM" id="SSF103473">
    <property type="entry name" value="MFS general substrate transporter"/>
    <property type="match status" value="1"/>
</dbReference>
<dbReference type="Proteomes" id="UP000789524">
    <property type="component" value="Unassembled WGS sequence"/>
</dbReference>
<feature type="transmembrane region" description="Helical" evidence="8">
    <location>
        <begin position="119"/>
        <end position="137"/>
    </location>
</feature>
<dbReference type="InterPro" id="IPR036259">
    <property type="entry name" value="MFS_trans_sf"/>
</dbReference>
<keyword evidence="7 8" id="KW-0472">Membrane</keyword>
<evidence type="ECO:0000256" key="3">
    <source>
        <dbReference type="ARBA" id="ARBA00022475"/>
    </source>
</evidence>
<evidence type="ECO:0000256" key="7">
    <source>
        <dbReference type="ARBA" id="ARBA00023136"/>
    </source>
</evidence>
<feature type="transmembrane region" description="Helical" evidence="8">
    <location>
        <begin position="278"/>
        <end position="301"/>
    </location>
</feature>
<feature type="transmembrane region" description="Helical" evidence="8">
    <location>
        <begin position="452"/>
        <end position="470"/>
    </location>
</feature>
<feature type="transmembrane region" description="Helical" evidence="8">
    <location>
        <begin position="202"/>
        <end position="223"/>
    </location>
</feature>
<gene>
    <name evidence="10" type="ORF">DCHRY22_LOCUS8696</name>
</gene>
<keyword evidence="6 8" id="KW-1133">Transmembrane helix</keyword>
<keyword evidence="4" id="KW-0762">Sugar transport</keyword>
<feature type="transmembrane region" description="Helical" evidence="8">
    <location>
        <begin position="386"/>
        <end position="407"/>
    </location>
</feature>
<dbReference type="InterPro" id="IPR020846">
    <property type="entry name" value="MFS_dom"/>
</dbReference>
<keyword evidence="5 8" id="KW-0812">Transmembrane</keyword>
<accession>A0A8J2W485</accession>
<reference evidence="10" key="1">
    <citation type="submission" date="2021-09" db="EMBL/GenBank/DDBJ databases">
        <authorList>
            <person name="Martin H S."/>
        </authorList>
    </citation>
    <scope>NUCLEOTIDE SEQUENCE</scope>
</reference>
<feature type="transmembrane region" description="Helical" evidence="8">
    <location>
        <begin position="419"/>
        <end position="440"/>
    </location>
</feature>
<keyword evidence="3" id="KW-1003">Cell membrane</keyword>
<dbReference type="PANTHER" id="PTHR48021">
    <property type="match status" value="1"/>
</dbReference>
<evidence type="ECO:0000256" key="1">
    <source>
        <dbReference type="ARBA" id="ARBA00004651"/>
    </source>
</evidence>
<dbReference type="InterPro" id="IPR005828">
    <property type="entry name" value="MFS_sugar_transport-like"/>
</dbReference>
<protein>
    <submittedName>
        <fullName evidence="10">(African queen) hypothetical protein</fullName>
    </submittedName>
</protein>
<feature type="domain" description="Major facilitator superfamily (MFS) profile" evidence="9">
    <location>
        <begin position="48"/>
        <end position="474"/>
    </location>
</feature>
<dbReference type="PROSITE" id="PS50850">
    <property type="entry name" value="MFS"/>
    <property type="match status" value="1"/>
</dbReference>
<evidence type="ECO:0000313" key="11">
    <source>
        <dbReference type="Proteomes" id="UP000789524"/>
    </source>
</evidence>
<evidence type="ECO:0000313" key="10">
    <source>
        <dbReference type="EMBL" id="CAG9569143.1"/>
    </source>
</evidence>
<evidence type="ECO:0000256" key="6">
    <source>
        <dbReference type="ARBA" id="ARBA00022989"/>
    </source>
</evidence>
<keyword evidence="2" id="KW-0813">Transport</keyword>
<comment type="caution">
    <text evidence="10">The sequence shown here is derived from an EMBL/GenBank/DDBJ whole genome shotgun (WGS) entry which is preliminary data.</text>
</comment>
<feature type="transmembrane region" description="Helical" evidence="8">
    <location>
        <begin position="178"/>
        <end position="196"/>
    </location>
</feature>
<name>A0A8J2W485_9NEOP</name>
<dbReference type="OrthoDB" id="8120565at2759"/>
<evidence type="ECO:0000256" key="8">
    <source>
        <dbReference type="SAM" id="Phobius"/>
    </source>
</evidence>
<evidence type="ECO:0000259" key="9">
    <source>
        <dbReference type="PROSITE" id="PS50850"/>
    </source>
</evidence>
<feature type="transmembrane region" description="Helical" evidence="8">
    <location>
        <begin position="51"/>
        <end position="71"/>
    </location>
</feature>
<dbReference type="GO" id="GO:0022857">
    <property type="term" value="F:transmembrane transporter activity"/>
    <property type="evidence" value="ECO:0007669"/>
    <property type="project" value="InterPro"/>
</dbReference>
<dbReference type="Pfam" id="PF00083">
    <property type="entry name" value="Sugar_tr"/>
    <property type="match status" value="1"/>
</dbReference>
<dbReference type="PANTHER" id="PTHR48021:SF1">
    <property type="entry name" value="GH07001P-RELATED"/>
    <property type="match status" value="1"/>
</dbReference>
<evidence type="ECO:0000256" key="4">
    <source>
        <dbReference type="ARBA" id="ARBA00022597"/>
    </source>
</evidence>
<dbReference type="FunFam" id="1.20.1250.20:FF:000218">
    <property type="entry name" value="facilitated trehalose transporter Tret1"/>
    <property type="match status" value="1"/>
</dbReference>
<dbReference type="AlphaFoldDB" id="A0A8J2W485"/>
<dbReference type="GO" id="GO:0005886">
    <property type="term" value="C:plasma membrane"/>
    <property type="evidence" value="ECO:0007669"/>
    <property type="project" value="UniProtKB-SubCell"/>
</dbReference>
<dbReference type="Gene3D" id="1.20.1250.20">
    <property type="entry name" value="MFS general substrate transporter like domains"/>
    <property type="match status" value="1"/>
</dbReference>
<dbReference type="InterPro" id="IPR050549">
    <property type="entry name" value="MFS_Trehalose_Transporter"/>
</dbReference>